<dbReference type="SUPFAM" id="SSF159234">
    <property type="entry name" value="FomD-like"/>
    <property type="match status" value="1"/>
</dbReference>
<keyword evidence="3" id="KW-1185">Reference proteome</keyword>
<dbReference type="PANTHER" id="PTHR41271:SF1">
    <property type="entry name" value="DUF402 DOMAIN-CONTAINING PROTEIN"/>
    <property type="match status" value="1"/>
</dbReference>
<dbReference type="InterPro" id="IPR007295">
    <property type="entry name" value="DUF402"/>
</dbReference>
<feature type="domain" description="DUF402" evidence="1">
    <location>
        <begin position="28"/>
        <end position="159"/>
    </location>
</feature>
<proteinExistence type="predicted"/>
<name>A0A5R9F4M1_9BACL</name>
<dbReference type="Proteomes" id="UP000308230">
    <property type="component" value="Unassembled WGS sequence"/>
</dbReference>
<dbReference type="AlphaFoldDB" id="A0A5R9F4M1"/>
<evidence type="ECO:0000259" key="1">
    <source>
        <dbReference type="Pfam" id="PF04167"/>
    </source>
</evidence>
<sequence length="185" mass="21915">MKRKYADWRNWARVPEREFHVKKVEEPDFNGYIGWLQLKRVREPLIFHYHETAICSADSGYHWFQHFPEGENHVITTMVDTSHSIVQWYIDIIKTSGIDKNGIPWFDDLYLDIVVFSNGKIHLLDEDELLDAYANKKITKEDFTLANNEAKKIMLQLEQSLFPLLQRTATDVKNMLQASHKKLFF</sequence>
<evidence type="ECO:0000313" key="3">
    <source>
        <dbReference type="Proteomes" id="UP000308230"/>
    </source>
</evidence>
<organism evidence="2 3">
    <name type="scientific">Exobacillus caeni</name>
    <dbReference type="NCBI Taxonomy" id="2574798"/>
    <lineage>
        <taxon>Bacteria</taxon>
        <taxon>Bacillati</taxon>
        <taxon>Bacillota</taxon>
        <taxon>Bacilli</taxon>
        <taxon>Bacillales</taxon>
        <taxon>Guptibacillaceae</taxon>
        <taxon>Exobacillus</taxon>
    </lineage>
</organism>
<gene>
    <name evidence="2" type="ORF">FCL54_13765</name>
</gene>
<accession>A0A5R9F4M1</accession>
<dbReference type="Pfam" id="PF04167">
    <property type="entry name" value="DUF402"/>
    <property type="match status" value="1"/>
</dbReference>
<dbReference type="RefSeq" id="WP_138127244.1">
    <property type="nucleotide sequence ID" value="NZ_SWLG01000009.1"/>
</dbReference>
<dbReference type="InterPro" id="IPR035930">
    <property type="entry name" value="FomD-like_sf"/>
</dbReference>
<comment type="caution">
    <text evidence="2">The sequence shown here is derived from an EMBL/GenBank/DDBJ whole genome shotgun (WGS) entry which is preliminary data.</text>
</comment>
<dbReference type="Gene3D" id="2.40.380.10">
    <property type="entry name" value="FomD-like"/>
    <property type="match status" value="1"/>
</dbReference>
<dbReference type="PANTHER" id="PTHR41271">
    <property type="entry name" value="DUF402 DOMAIN-CONTAINING PROTEIN"/>
    <property type="match status" value="1"/>
</dbReference>
<dbReference type="EMBL" id="SWLG01000009">
    <property type="protein sequence ID" value="TLS36588.1"/>
    <property type="molecule type" value="Genomic_DNA"/>
</dbReference>
<evidence type="ECO:0000313" key="2">
    <source>
        <dbReference type="EMBL" id="TLS36588.1"/>
    </source>
</evidence>
<reference evidence="2 3" key="1">
    <citation type="submission" date="2019-04" db="EMBL/GenBank/DDBJ databases">
        <title>Bacillus caeni sp. nov., a bacterium isolated from mangrove sediment.</title>
        <authorList>
            <person name="Huang H."/>
            <person name="Mo K."/>
            <person name="Hu Y."/>
        </authorList>
    </citation>
    <scope>NUCLEOTIDE SEQUENCE [LARGE SCALE GENOMIC DNA]</scope>
    <source>
        <strain evidence="2 3">HB172195</strain>
    </source>
</reference>
<dbReference type="OrthoDB" id="2002222at2"/>
<protein>
    <submittedName>
        <fullName evidence="2">DUF402 domain-containing protein</fullName>
    </submittedName>
</protein>